<dbReference type="GO" id="GO:0005524">
    <property type="term" value="F:ATP binding"/>
    <property type="evidence" value="ECO:0007669"/>
    <property type="project" value="UniProtKB-KW"/>
</dbReference>
<reference evidence="4 5" key="1">
    <citation type="submission" date="2010-06" db="EMBL/GenBank/DDBJ databases">
        <title>Complete sequence chromosome of Methanohalobium evestigatum Z-7303.</title>
        <authorList>
            <consortium name="US DOE Joint Genome Institute"/>
            <person name="Lucas S."/>
            <person name="Copeland A."/>
            <person name="Lapidus A."/>
            <person name="Cheng J.-F."/>
            <person name="Bruce D."/>
            <person name="Goodwin L."/>
            <person name="Pitluck S."/>
            <person name="Saunders E."/>
            <person name="Detter J.C."/>
            <person name="Han C."/>
            <person name="Tapia R."/>
            <person name="Land M."/>
            <person name="Hauser L."/>
            <person name="Kyrpides N."/>
            <person name="Mikhailova N."/>
            <person name="Sieprawska-Lupa M."/>
            <person name="Whitman W.B."/>
            <person name="Anderson I."/>
            <person name="Woyke T."/>
        </authorList>
    </citation>
    <scope>NUCLEOTIDE SEQUENCE [LARGE SCALE GENOMIC DNA]</scope>
    <source>
        <strain evidence="5">ATCC BAA-1072 / DSM 3721 / NBRC 107634 / OCM 161 / Z-7303</strain>
    </source>
</reference>
<dbReference type="STRING" id="644295.Metev_0805"/>
<accession>D7E8N4</accession>
<keyword evidence="1" id="KW-0067">ATP-binding</keyword>
<keyword evidence="1" id="KW-0173">Coenzyme A biosynthesis</keyword>
<dbReference type="Pfam" id="PF08544">
    <property type="entry name" value="GHMP_kinases_C"/>
    <property type="match status" value="1"/>
</dbReference>
<feature type="domain" description="GHMP kinase C-terminal" evidence="3">
    <location>
        <begin position="217"/>
        <end position="278"/>
    </location>
</feature>
<sequence>MSEIHTGTGFAPAHITGFFEIHNHKDLQYKGSTGCGLVLDQGVKTEIRADDTLKRTRVLLNGSPVQVDAINTAIDMLTDLPVAVNIRTNIPLGCGLGLSGAGALSVAYALNQALSLSYTSKHLADIVHLAEVNTGSGLGDATAQLYRGAVIRTKPGKPSKGEVDFIPSEKFTVYVVVLGNVSTKSVIENREMVDRINSAGGKAHSLILKRPTIDNFMEQSKNFAMETGLLKDRAKDLIEAIELSGGKASQAMIGDTVFAITDKKTKNEVYDSMSEFGEVLELDSGTGCNTI</sequence>
<dbReference type="PIRSF" id="PIRSF016896">
    <property type="entry name" value="GHMP_arc_MJ0969"/>
    <property type="match status" value="1"/>
</dbReference>
<evidence type="ECO:0000259" key="3">
    <source>
        <dbReference type="Pfam" id="PF08544"/>
    </source>
</evidence>
<keyword evidence="1" id="KW-0547">Nucleotide-binding</keyword>
<keyword evidence="5" id="KW-1185">Reference proteome</keyword>
<dbReference type="Gene3D" id="3.30.230.10">
    <property type="match status" value="1"/>
</dbReference>
<keyword evidence="1" id="KW-0808">Transferase</keyword>
<dbReference type="PANTHER" id="PTHR42282">
    <property type="entry name" value="PANTOATE KINASE-RELATED"/>
    <property type="match status" value="1"/>
</dbReference>
<comment type="function">
    <text evidence="1">Phosphorylates (R)-pantoate to form (R)-4-phosphopantoate in the CoA biosynthesis pathway.</text>
</comment>
<dbReference type="UniPathway" id="UPA00241"/>
<evidence type="ECO:0000259" key="2">
    <source>
        <dbReference type="Pfam" id="PF00288"/>
    </source>
</evidence>
<protein>
    <recommendedName>
        <fullName evidence="1">Pantoate kinase</fullName>
        <shortName evidence="1">PoK</shortName>
        <ecNumber evidence="1">2.7.1.169</ecNumber>
    </recommendedName>
</protein>
<dbReference type="InterPro" id="IPR006204">
    <property type="entry name" value="GHMP_kinase_N_dom"/>
</dbReference>
<comment type="similarity">
    <text evidence="1">Belongs to the GHMP kinase family. PoK subfamily.</text>
</comment>
<dbReference type="InterPro" id="IPR014721">
    <property type="entry name" value="Ribsml_uS5_D2-typ_fold_subgr"/>
</dbReference>
<dbReference type="OrthoDB" id="85822at2157"/>
<dbReference type="InterPro" id="IPR012043">
    <property type="entry name" value="PoK"/>
</dbReference>
<dbReference type="PANTHER" id="PTHR42282:SF1">
    <property type="entry name" value="PANTOATE KINASE"/>
    <property type="match status" value="1"/>
</dbReference>
<dbReference type="AlphaFoldDB" id="D7E8N4"/>
<organism evidence="4 5">
    <name type="scientific">Methanohalobium evestigatum (strain ATCC BAA-1072 / DSM 3721 / NBRC 107634 / OCM 161 / Z-7303)</name>
    <dbReference type="NCBI Taxonomy" id="644295"/>
    <lineage>
        <taxon>Archaea</taxon>
        <taxon>Methanobacteriati</taxon>
        <taxon>Methanobacteriota</taxon>
        <taxon>Stenosarchaea group</taxon>
        <taxon>Methanomicrobia</taxon>
        <taxon>Methanosarcinales</taxon>
        <taxon>Methanosarcinaceae</taxon>
        <taxon>Methanohalobium</taxon>
    </lineage>
</organism>
<dbReference type="KEGG" id="mev:Metev_0805"/>
<comment type="catalytic activity">
    <reaction evidence="1">
        <text>(R)-pantoate + ATP = (R)-4-phosphopantoate + ADP + H(+)</text>
        <dbReference type="Rhea" id="RHEA:28246"/>
        <dbReference type="ChEBI" id="CHEBI:15378"/>
        <dbReference type="ChEBI" id="CHEBI:15980"/>
        <dbReference type="ChEBI" id="CHEBI:30616"/>
        <dbReference type="ChEBI" id="CHEBI:61294"/>
        <dbReference type="ChEBI" id="CHEBI:456216"/>
        <dbReference type="EC" id="2.7.1.169"/>
    </reaction>
</comment>
<dbReference type="Pfam" id="PF00288">
    <property type="entry name" value="GHMP_kinases_N"/>
    <property type="match status" value="1"/>
</dbReference>
<dbReference type="Proteomes" id="UP000000391">
    <property type="component" value="Chromosome"/>
</dbReference>
<evidence type="ECO:0000313" key="5">
    <source>
        <dbReference type="Proteomes" id="UP000000391"/>
    </source>
</evidence>
<dbReference type="GeneID" id="9346431"/>
<comment type="pathway">
    <text evidence="1">Cofactor biosynthesis; coenzyme A biosynthesis.</text>
</comment>
<dbReference type="EC" id="2.7.1.169" evidence="1"/>
<proteinExistence type="inferred from homology"/>
<dbReference type="HOGENOM" id="CLU_081191_0_0_2"/>
<name>D7E8N4_METEZ</name>
<dbReference type="RefSeq" id="WP_013194273.1">
    <property type="nucleotide sequence ID" value="NC_014253.1"/>
</dbReference>
<dbReference type="HAMAP" id="MF_02223">
    <property type="entry name" value="Pantoate_kinase"/>
    <property type="match status" value="1"/>
</dbReference>
<feature type="domain" description="GHMP kinase N-terminal" evidence="2">
    <location>
        <begin position="80"/>
        <end position="148"/>
    </location>
</feature>
<evidence type="ECO:0000313" key="4">
    <source>
        <dbReference type="EMBL" id="ADI73705.1"/>
    </source>
</evidence>
<dbReference type="InterPro" id="IPR013750">
    <property type="entry name" value="GHMP_kinase_C_dom"/>
</dbReference>
<dbReference type="InterPro" id="IPR020568">
    <property type="entry name" value="Ribosomal_Su5_D2-typ_SF"/>
</dbReference>
<dbReference type="GO" id="GO:0016301">
    <property type="term" value="F:kinase activity"/>
    <property type="evidence" value="ECO:0007669"/>
    <property type="project" value="UniProtKB-UniRule"/>
</dbReference>
<gene>
    <name evidence="4" type="ordered locus">Metev_0805</name>
</gene>
<keyword evidence="1 4" id="KW-0418">Kinase</keyword>
<evidence type="ECO:0000256" key="1">
    <source>
        <dbReference type="HAMAP-Rule" id="MF_02223"/>
    </source>
</evidence>
<dbReference type="EMBL" id="CP002069">
    <property type="protein sequence ID" value="ADI73705.1"/>
    <property type="molecule type" value="Genomic_DNA"/>
</dbReference>
<dbReference type="SUPFAM" id="SSF54211">
    <property type="entry name" value="Ribosomal protein S5 domain 2-like"/>
    <property type="match status" value="1"/>
</dbReference>
<dbReference type="GO" id="GO:0015937">
    <property type="term" value="P:coenzyme A biosynthetic process"/>
    <property type="evidence" value="ECO:0007669"/>
    <property type="project" value="UniProtKB-UniRule"/>
</dbReference>